<evidence type="ECO:0000256" key="1">
    <source>
        <dbReference type="SAM" id="MobiDB-lite"/>
    </source>
</evidence>
<evidence type="ECO:0000313" key="4">
    <source>
        <dbReference type="EMBL" id="RYB04603.1"/>
    </source>
</evidence>
<dbReference type="AlphaFoldDB" id="A0A4Q2RFW9"/>
<feature type="transmembrane region" description="Helical" evidence="2">
    <location>
        <begin position="109"/>
        <end position="132"/>
    </location>
</feature>
<keyword evidence="2" id="KW-0472">Membrane</keyword>
<keyword evidence="5" id="KW-1185">Reference proteome</keyword>
<dbReference type="EMBL" id="QYBC01000009">
    <property type="protein sequence ID" value="RYB04603.1"/>
    <property type="molecule type" value="Genomic_DNA"/>
</dbReference>
<keyword evidence="4" id="KW-0813">Transport</keyword>
<reference evidence="4 5" key="2">
    <citation type="submission" date="2019-02" db="EMBL/GenBank/DDBJ databases">
        <title>'Lichenibacterium ramalinii' gen. nov. sp. nov., 'Lichenibacterium minor' gen. nov. sp. nov.</title>
        <authorList>
            <person name="Pankratov T."/>
        </authorList>
    </citation>
    <scope>NUCLEOTIDE SEQUENCE [LARGE SCALE GENOMIC DNA]</scope>
    <source>
        <strain evidence="4 5">RmlP001</strain>
    </source>
</reference>
<keyword evidence="4" id="KW-0407">Ion channel</keyword>
<feature type="domain" description="Potassium channel" evidence="3">
    <location>
        <begin position="122"/>
        <end position="203"/>
    </location>
</feature>
<keyword evidence="4" id="KW-0406">Ion transport</keyword>
<organism evidence="4 5">
    <name type="scientific">Lichenibacterium ramalinae</name>
    <dbReference type="NCBI Taxonomy" id="2316527"/>
    <lineage>
        <taxon>Bacteria</taxon>
        <taxon>Pseudomonadati</taxon>
        <taxon>Pseudomonadota</taxon>
        <taxon>Alphaproteobacteria</taxon>
        <taxon>Hyphomicrobiales</taxon>
        <taxon>Lichenihabitantaceae</taxon>
        <taxon>Lichenibacterium</taxon>
    </lineage>
</organism>
<name>A0A4Q2RFW9_9HYPH</name>
<dbReference type="Pfam" id="PF07885">
    <property type="entry name" value="Ion_trans_2"/>
    <property type="match status" value="1"/>
</dbReference>
<evidence type="ECO:0000313" key="5">
    <source>
        <dbReference type="Proteomes" id="UP000289411"/>
    </source>
</evidence>
<feature type="region of interest" description="Disordered" evidence="1">
    <location>
        <begin position="1"/>
        <end position="34"/>
    </location>
</feature>
<proteinExistence type="predicted"/>
<keyword evidence="2" id="KW-0812">Transmembrane</keyword>
<comment type="caution">
    <text evidence="4">The sequence shown here is derived from an EMBL/GenBank/DDBJ whole genome shotgun (WGS) entry which is preliminary data.</text>
</comment>
<dbReference type="Gene3D" id="1.10.287.70">
    <property type="match status" value="1"/>
</dbReference>
<gene>
    <name evidence="4" type="ORF">D3272_11640</name>
</gene>
<dbReference type="Proteomes" id="UP000289411">
    <property type="component" value="Unassembled WGS sequence"/>
</dbReference>
<sequence length="219" mass="22825">MRPPPARGDGTDPGGTRGGGPTRSRSQSPSRAGGSIFGHHHIRQTLDRLQVAYLGLVATQVSALLLYEWRVASGSLVLALGLVTSLVGPGLSVVVGVRVFQQRRLSRGFDVASAALTYVVTCISFAIVYAIIAERVPHAFTLPAGEADPIGFGSALYFSVVTITTTGFGDIAPLAGLARTAACCEIGTGLLYQVFIFTMAASLFGPAPRTDDGQARHAP</sequence>
<dbReference type="RefSeq" id="WP_129219358.1">
    <property type="nucleotide sequence ID" value="NZ_QYBC01000009.1"/>
</dbReference>
<dbReference type="SUPFAM" id="SSF81324">
    <property type="entry name" value="Voltage-gated potassium channels"/>
    <property type="match status" value="1"/>
</dbReference>
<dbReference type="InterPro" id="IPR013099">
    <property type="entry name" value="K_chnl_dom"/>
</dbReference>
<feature type="transmembrane region" description="Helical" evidence="2">
    <location>
        <begin position="51"/>
        <end position="69"/>
    </location>
</feature>
<protein>
    <submittedName>
        <fullName evidence="4">Potassium channel protein</fullName>
    </submittedName>
</protein>
<dbReference type="OrthoDB" id="2974133at2"/>
<feature type="transmembrane region" description="Helical" evidence="2">
    <location>
        <begin position="152"/>
        <end position="178"/>
    </location>
</feature>
<feature type="compositionally biased region" description="Gly residues" evidence="1">
    <location>
        <begin position="11"/>
        <end position="21"/>
    </location>
</feature>
<feature type="transmembrane region" description="Helical" evidence="2">
    <location>
        <begin position="190"/>
        <end position="207"/>
    </location>
</feature>
<evidence type="ECO:0000259" key="3">
    <source>
        <dbReference type="Pfam" id="PF07885"/>
    </source>
</evidence>
<dbReference type="GO" id="GO:0034220">
    <property type="term" value="P:monoatomic ion transmembrane transport"/>
    <property type="evidence" value="ECO:0007669"/>
    <property type="project" value="UniProtKB-KW"/>
</dbReference>
<reference evidence="4 5" key="1">
    <citation type="submission" date="2018-09" db="EMBL/GenBank/DDBJ databases">
        <authorList>
            <person name="Grouzdev D.S."/>
            <person name="Krutkina M.S."/>
        </authorList>
    </citation>
    <scope>NUCLEOTIDE SEQUENCE [LARGE SCALE GENOMIC DNA]</scope>
    <source>
        <strain evidence="4 5">RmlP001</strain>
    </source>
</reference>
<evidence type="ECO:0000256" key="2">
    <source>
        <dbReference type="SAM" id="Phobius"/>
    </source>
</evidence>
<feature type="compositionally biased region" description="Low complexity" evidence="1">
    <location>
        <begin position="22"/>
        <end position="32"/>
    </location>
</feature>
<feature type="transmembrane region" description="Helical" evidence="2">
    <location>
        <begin position="75"/>
        <end position="97"/>
    </location>
</feature>
<accession>A0A4Q2RFW9</accession>
<keyword evidence="2" id="KW-1133">Transmembrane helix</keyword>